<dbReference type="AlphaFoldDB" id="A0A9Q5HVV3"/>
<dbReference type="EC" id="5.1.99.6" evidence="3"/>
<evidence type="ECO:0000256" key="6">
    <source>
        <dbReference type="ARBA" id="ARBA00022857"/>
    </source>
</evidence>
<evidence type="ECO:0000256" key="8">
    <source>
        <dbReference type="ARBA" id="ARBA00023027"/>
    </source>
</evidence>
<name>A0A9Q5HVV3_SANBA</name>
<reference evidence="11" key="1">
    <citation type="submission" date="2016-06" db="EMBL/GenBank/DDBJ databases">
        <title>Draft Genome sequence of the fungus Inonotus baumii.</title>
        <authorList>
            <person name="Zhu H."/>
            <person name="Lin W."/>
        </authorList>
    </citation>
    <scope>NUCLEOTIDE SEQUENCE</scope>
    <source>
        <strain evidence="11">821</strain>
    </source>
</reference>
<dbReference type="SUPFAM" id="SSF64153">
    <property type="entry name" value="YjeF N-terminal domain-like"/>
    <property type="match status" value="1"/>
</dbReference>
<comment type="catalytic activity">
    <reaction evidence="1">
        <text>(6R)-NADHX = (6S)-NADHX</text>
        <dbReference type="Rhea" id="RHEA:32215"/>
        <dbReference type="ChEBI" id="CHEBI:64074"/>
        <dbReference type="ChEBI" id="CHEBI:64075"/>
        <dbReference type="EC" id="5.1.99.6"/>
    </reaction>
</comment>
<comment type="catalytic activity">
    <reaction evidence="2">
        <text>(6R)-NADPHX = (6S)-NADPHX</text>
        <dbReference type="Rhea" id="RHEA:32227"/>
        <dbReference type="ChEBI" id="CHEBI:64076"/>
        <dbReference type="ChEBI" id="CHEBI:64077"/>
        <dbReference type="EC" id="5.1.99.6"/>
    </reaction>
</comment>
<keyword evidence="5" id="KW-0547">Nucleotide-binding</keyword>
<keyword evidence="9" id="KW-0413">Isomerase</keyword>
<dbReference type="PROSITE" id="PS51385">
    <property type="entry name" value="YJEF_N"/>
    <property type="match status" value="1"/>
</dbReference>
<accession>A0A9Q5HVV3</accession>
<keyword evidence="4" id="KW-0479">Metal-binding</keyword>
<protein>
    <recommendedName>
        <fullName evidence="3">NAD(P)H-hydrate epimerase</fullName>
        <ecNumber evidence="3">5.1.99.6</ecNumber>
    </recommendedName>
</protein>
<dbReference type="InterPro" id="IPR036652">
    <property type="entry name" value="YjeF_N_dom_sf"/>
</dbReference>
<evidence type="ECO:0000256" key="9">
    <source>
        <dbReference type="ARBA" id="ARBA00023235"/>
    </source>
</evidence>
<comment type="caution">
    <text evidence="11">The sequence shown here is derived from an EMBL/GenBank/DDBJ whole genome shotgun (WGS) entry which is preliminary data.</text>
</comment>
<dbReference type="OrthoDB" id="10064708at2759"/>
<dbReference type="PANTHER" id="PTHR13232">
    <property type="entry name" value="NAD(P)H-HYDRATE EPIMERASE"/>
    <property type="match status" value="1"/>
</dbReference>
<keyword evidence="8" id="KW-0520">NAD</keyword>
<dbReference type="NCBIfam" id="TIGR00197">
    <property type="entry name" value="yjeF_nterm"/>
    <property type="match status" value="1"/>
</dbReference>
<keyword evidence="12" id="KW-1185">Reference proteome</keyword>
<evidence type="ECO:0000256" key="4">
    <source>
        <dbReference type="ARBA" id="ARBA00022723"/>
    </source>
</evidence>
<keyword evidence="6" id="KW-0521">NADP</keyword>
<gene>
    <name evidence="11" type="ORF">A7U60_g5925</name>
</gene>
<evidence type="ECO:0000313" key="12">
    <source>
        <dbReference type="Proteomes" id="UP000757232"/>
    </source>
</evidence>
<organism evidence="11 12">
    <name type="scientific">Sanghuangporus baumii</name>
    <name type="common">Phellinus baumii</name>
    <dbReference type="NCBI Taxonomy" id="108892"/>
    <lineage>
        <taxon>Eukaryota</taxon>
        <taxon>Fungi</taxon>
        <taxon>Dikarya</taxon>
        <taxon>Basidiomycota</taxon>
        <taxon>Agaricomycotina</taxon>
        <taxon>Agaricomycetes</taxon>
        <taxon>Hymenochaetales</taxon>
        <taxon>Hymenochaetaceae</taxon>
        <taxon>Sanghuangporus</taxon>
    </lineage>
</organism>
<evidence type="ECO:0000256" key="5">
    <source>
        <dbReference type="ARBA" id="ARBA00022741"/>
    </source>
</evidence>
<keyword evidence="7" id="KW-0630">Potassium</keyword>
<dbReference type="Pfam" id="PF03853">
    <property type="entry name" value="YjeF_N"/>
    <property type="match status" value="1"/>
</dbReference>
<dbReference type="InterPro" id="IPR004443">
    <property type="entry name" value="YjeF_N_dom"/>
</dbReference>
<evidence type="ECO:0000256" key="2">
    <source>
        <dbReference type="ARBA" id="ARBA00000909"/>
    </source>
</evidence>
<sequence length="227" mass="24706">MELAGLACAQTLAKVYPKATHSRVLVCCGPGNQGGDGLVAARHLAQFGYKPTLYMPKPGNKDIYKRLQIQCNNMLIPSLPSTTNELSQALSVSDVILDAIFGFSFSPPVRAPFDAVLPLLAKSGKPIVSVDIPSGWDVEKGKIPFSVKKVEGEGEVKEEETTFEGLEPDVLVSLTAPKLGARDFKGRHFLGGRFVPKTLEQKHDLNLLEYPGYEQIVELPTNTTQKL</sequence>
<evidence type="ECO:0000259" key="10">
    <source>
        <dbReference type="PROSITE" id="PS51385"/>
    </source>
</evidence>
<dbReference type="PANTHER" id="PTHR13232:SF10">
    <property type="entry name" value="NAD(P)H-HYDRATE EPIMERASE"/>
    <property type="match status" value="1"/>
</dbReference>
<feature type="domain" description="YjeF N-terminal" evidence="10">
    <location>
        <begin position="1"/>
        <end position="207"/>
    </location>
</feature>
<evidence type="ECO:0000256" key="3">
    <source>
        <dbReference type="ARBA" id="ARBA00012228"/>
    </source>
</evidence>
<dbReference type="EMBL" id="LNZH02000197">
    <property type="protein sequence ID" value="OCB86953.1"/>
    <property type="molecule type" value="Genomic_DNA"/>
</dbReference>
<evidence type="ECO:0000256" key="7">
    <source>
        <dbReference type="ARBA" id="ARBA00022958"/>
    </source>
</evidence>
<dbReference type="GO" id="GO:0046872">
    <property type="term" value="F:metal ion binding"/>
    <property type="evidence" value="ECO:0007669"/>
    <property type="project" value="UniProtKB-KW"/>
</dbReference>
<dbReference type="InterPro" id="IPR032976">
    <property type="entry name" value="YJEFN_prot_NAXE-like"/>
</dbReference>
<dbReference type="Proteomes" id="UP000757232">
    <property type="component" value="Unassembled WGS sequence"/>
</dbReference>
<evidence type="ECO:0000313" key="11">
    <source>
        <dbReference type="EMBL" id="OCB86953.1"/>
    </source>
</evidence>
<evidence type="ECO:0000256" key="1">
    <source>
        <dbReference type="ARBA" id="ARBA00000013"/>
    </source>
</evidence>
<dbReference type="Gene3D" id="3.40.50.10260">
    <property type="entry name" value="YjeF N-terminal domain"/>
    <property type="match status" value="1"/>
</dbReference>
<dbReference type="GO" id="GO:0000166">
    <property type="term" value="F:nucleotide binding"/>
    <property type="evidence" value="ECO:0007669"/>
    <property type="project" value="UniProtKB-KW"/>
</dbReference>
<dbReference type="GO" id="GO:0005739">
    <property type="term" value="C:mitochondrion"/>
    <property type="evidence" value="ECO:0007669"/>
    <property type="project" value="TreeGrafter"/>
</dbReference>
<dbReference type="GO" id="GO:0052856">
    <property type="term" value="F:NAD(P)HX epimerase activity"/>
    <property type="evidence" value="ECO:0007669"/>
    <property type="project" value="UniProtKB-EC"/>
</dbReference>
<proteinExistence type="predicted"/>